<dbReference type="PATRIC" id="fig|1324261.3.peg.5460"/>
<gene>
    <name evidence="1" type="ORF">K875_05420</name>
</gene>
<reference evidence="1 2" key="1">
    <citation type="submission" date="2014-04" db="EMBL/GenBank/DDBJ databases">
        <title>The Genome Sequence of Mycobacterium tuberculosis TKK-01-0051.</title>
        <authorList>
            <consortium name="The Broad Institute Genomics Platform"/>
            <consortium name="The Broad Institute Genome Sequencing Center for Infectious Disease"/>
            <person name="Earl A.M."/>
            <person name="Cohen K."/>
            <person name="Pym A."/>
            <person name="Bishai W."/>
            <person name="Maharaj K."/>
            <person name="Desjardins C."/>
            <person name="Abeel T."/>
            <person name="Young S."/>
            <person name="Zeng Q."/>
            <person name="Gargeya S."/>
            <person name="Abouelleil A."/>
            <person name="Alvarado L."/>
            <person name="Chapman S.B."/>
            <person name="Gainer-Dewar J."/>
            <person name="Goldberg J."/>
            <person name="Griggs A."/>
            <person name="Gujja S."/>
            <person name="Hansen M."/>
            <person name="Howarth C."/>
            <person name="Imamovic A."/>
            <person name="Larimer J."/>
            <person name="Murphy C."/>
            <person name="Naylor J."/>
            <person name="Pearson M."/>
            <person name="Poon T.W."/>
            <person name="Priest M."/>
            <person name="Roberts A."/>
            <person name="Saif S."/>
            <person name="Shea T."/>
            <person name="Sykes S."/>
            <person name="Wortman J."/>
            <person name="Nusbaum C."/>
            <person name="Birren B."/>
        </authorList>
    </citation>
    <scope>NUCLEOTIDE SEQUENCE [LARGE SCALE GENOMIC DNA]</scope>
    <source>
        <strain evidence="1 2">TKK-01-0051</strain>
    </source>
</reference>
<dbReference type="AlphaFoldDB" id="A0A051TMW9"/>
<sequence>MRNCQVPQGEGTVAYLNFTGIFDADLSFFLQVVSQGGPITDGA</sequence>
<organism evidence="1 2">
    <name type="scientific">Mycobacterium [tuberculosis] TKK-01-0051</name>
    <dbReference type="NCBI Taxonomy" id="1324261"/>
    <lineage>
        <taxon>Bacteria</taxon>
        <taxon>Bacillati</taxon>
        <taxon>Actinomycetota</taxon>
        <taxon>Actinomycetes</taxon>
        <taxon>Mycobacteriales</taxon>
        <taxon>Mycobacteriaceae</taxon>
        <taxon>Mycobacterium</taxon>
        <taxon>Mycobacterium avium complex (MAC)</taxon>
    </lineage>
</organism>
<keyword evidence="2" id="KW-1185">Reference proteome</keyword>
<name>A0A051TMW9_9MYCO</name>
<dbReference type="HOGENOM" id="CLU_3330410_0_0_11"/>
<dbReference type="EMBL" id="JLXW01000012">
    <property type="protein sequence ID" value="KBZ58254.1"/>
    <property type="molecule type" value="Genomic_DNA"/>
</dbReference>
<evidence type="ECO:0000313" key="1">
    <source>
        <dbReference type="EMBL" id="KBZ58254.1"/>
    </source>
</evidence>
<dbReference type="Proteomes" id="UP000025947">
    <property type="component" value="Unassembled WGS sequence"/>
</dbReference>
<comment type="caution">
    <text evidence="1">The sequence shown here is derived from an EMBL/GenBank/DDBJ whole genome shotgun (WGS) entry which is preliminary data.</text>
</comment>
<proteinExistence type="predicted"/>
<evidence type="ECO:0000313" key="2">
    <source>
        <dbReference type="Proteomes" id="UP000025947"/>
    </source>
</evidence>
<accession>A0A051TMW9</accession>
<protein>
    <submittedName>
        <fullName evidence="1">Uncharacterized protein</fullName>
    </submittedName>
</protein>